<gene>
    <name evidence="2" type="ORF">D9756_007680</name>
</gene>
<keyword evidence="1" id="KW-0175">Coiled coil</keyword>
<dbReference type="EMBL" id="JAACJO010000012">
    <property type="protein sequence ID" value="KAF5351879.1"/>
    <property type="molecule type" value="Genomic_DNA"/>
</dbReference>
<accession>A0A8H5D2G3</accession>
<evidence type="ECO:0008006" key="4">
    <source>
        <dbReference type="Google" id="ProtNLM"/>
    </source>
</evidence>
<reference evidence="2 3" key="1">
    <citation type="journal article" date="2020" name="ISME J.">
        <title>Uncovering the hidden diversity of litter-decomposition mechanisms in mushroom-forming fungi.</title>
        <authorList>
            <person name="Floudas D."/>
            <person name="Bentzer J."/>
            <person name="Ahren D."/>
            <person name="Johansson T."/>
            <person name="Persson P."/>
            <person name="Tunlid A."/>
        </authorList>
    </citation>
    <scope>NUCLEOTIDE SEQUENCE [LARGE SCALE GENOMIC DNA]</scope>
    <source>
        <strain evidence="2 3">CBS 146.42</strain>
    </source>
</reference>
<keyword evidence="3" id="KW-1185">Reference proteome</keyword>
<dbReference type="AlphaFoldDB" id="A0A8H5D2G3"/>
<comment type="caution">
    <text evidence="2">The sequence shown here is derived from an EMBL/GenBank/DDBJ whole genome shotgun (WGS) entry which is preliminary data.</text>
</comment>
<dbReference type="Proteomes" id="UP000559027">
    <property type="component" value="Unassembled WGS sequence"/>
</dbReference>
<proteinExistence type="predicted"/>
<sequence>MASQQLRDYEIECLSAELDQLDLEINSLQAKRAKLRSRLNQLRAPTSFLPPETLSLIFQHACELPDNIDGDDPHFPVVLGGVSTHWREAVWSTSSLWTALAISVKHARYASANVLSLLKLYFENIGARLLSIRLFVPEEAEDGDESTVHGAGDVAIDELFDLLFQNRKIIKKLLCDYMWHRWWFTISSRLFTLFQESDATVFPNLEHIHLGITDDSPESLWISSEDDTSISHRLAPKLVHVSLMTSLPAFPLPLGQLTVLILEYLPIDQCMNFLKQCPNLTDYHCSKPREPSDLEPSLETPLVLERMECFGWSFGFSKRDYALYTKVQFPAIMRFKIEGRREEQENDSYIPFSELCAAQKQFWPKLTTLEDLERESNHVSHTGARHLLECLPSSVEELHLWDVGEEEGELIWDLLTCDKPDQENRLPRLVMITIIGDYVDNLHFYLPLRATIFHHPLSPGCFVPGARVPRKNGKLSPD</sequence>
<dbReference type="OrthoDB" id="3365698at2759"/>
<organism evidence="2 3">
    <name type="scientific">Leucocoprinus leucothites</name>
    <dbReference type="NCBI Taxonomy" id="201217"/>
    <lineage>
        <taxon>Eukaryota</taxon>
        <taxon>Fungi</taxon>
        <taxon>Dikarya</taxon>
        <taxon>Basidiomycota</taxon>
        <taxon>Agaricomycotina</taxon>
        <taxon>Agaricomycetes</taxon>
        <taxon>Agaricomycetidae</taxon>
        <taxon>Agaricales</taxon>
        <taxon>Agaricineae</taxon>
        <taxon>Agaricaceae</taxon>
        <taxon>Leucocoprinus</taxon>
    </lineage>
</organism>
<evidence type="ECO:0000256" key="1">
    <source>
        <dbReference type="SAM" id="Coils"/>
    </source>
</evidence>
<evidence type="ECO:0000313" key="3">
    <source>
        <dbReference type="Proteomes" id="UP000559027"/>
    </source>
</evidence>
<evidence type="ECO:0000313" key="2">
    <source>
        <dbReference type="EMBL" id="KAF5351879.1"/>
    </source>
</evidence>
<name>A0A8H5D2G3_9AGAR</name>
<feature type="coiled-coil region" evidence="1">
    <location>
        <begin position="11"/>
        <end position="38"/>
    </location>
</feature>
<protein>
    <recommendedName>
        <fullName evidence="4">F-box domain-containing protein</fullName>
    </recommendedName>
</protein>